<dbReference type="InterPro" id="IPR025889">
    <property type="entry name" value="GSP17M-like_dom"/>
</dbReference>
<dbReference type="RefSeq" id="WP_078817207.1">
    <property type="nucleotide sequence ID" value="NZ_FUYJ01000002.1"/>
</dbReference>
<dbReference type="AlphaFoldDB" id="A0A1T4Y0F4"/>
<evidence type="ECO:0000256" key="1">
    <source>
        <dbReference type="SAM" id="MobiDB-lite"/>
    </source>
</evidence>
<dbReference type="EMBL" id="FUYJ01000002">
    <property type="protein sequence ID" value="SKA95304.1"/>
    <property type="molecule type" value="Genomic_DNA"/>
</dbReference>
<proteinExistence type="predicted"/>
<protein>
    <submittedName>
        <fullName evidence="3">Heat induced stress protein YflT</fullName>
    </submittedName>
</protein>
<feature type="region of interest" description="Disordered" evidence="1">
    <location>
        <begin position="130"/>
        <end position="194"/>
    </location>
</feature>
<dbReference type="Pfam" id="PF11181">
    <property type="entry name" value="YflT"/>
    <property type="match status" value="1"/>
</dbReference>
<dbReference type="Proteomes" id="UP000190042">
    <property type="component" value="Unassembled WGS sequence"/>
</dbReference>
<feature type="compositionally biased region" description="Basic and acidic residues" evidence="1">
    <location>
        <begin position="145"/>
        <end position="159"/>
    </location>
</feature>
<evidence type="ECO:0000313" key="4">
    <source>
        <dbReference type="Proteomes" id="UP000190042"/>
    </source>
</evidence>
<accession>A0A1T4Y0F4</accession>
<sequence>MVEPNNKTFIGVYYNDSDLLDKIEELKLTGYLADNIYVIAKNENDVSMLRNRTAADVHAAYGTWTDRFIGFLTGENHVKRMMDGVGMNEIEIDRYYEEVQHGGILLYVDEGWAFSVYSKDEPFYTDNLAPATSKQVSDTENEADPLLRDQHAKKARQLEVNEPSYGGYEPLKNPVPPEVLAADIQDEPLLNEED</sequence>
<evidence type="ECO:0000313" key="3">
    <source>
        <dbReference type="EMBL" id="SKA95304.1"/>
    </source>
</evidence>
<gene>
    <name evidence="3" type="ORF">SAMN04244570_1601</name>
</gene>
<feature type="compositionally biased region" description="Acidic residues" evidence="1">
    <location>
        <begin position="184"/>
        <end position="194"/>
    </location>
</feature>
<feature type="domain" description="General stress protein 17M-like" evidence="2">
    <location>
        <begin position="9"/>
        <end position="102"/>
    </location>
</feature>
<organism evidence="3 4">
    <name type="scientific">Sporosarcina newyorkensis</name>
    <dbReference type="NCBI Taxonomy" id="759851"/>
    <lineage>
        <taxon>Bacteria</taxon>
        <taxon>Bacillati</taxon>
        <taxon>Bacillota</taxon>
        <taxon>Bacilli</taxon>
        <taxon>Bacillales</taxon>
        <taxon>Caryophanaceae</taxon>
        <taxon>Sporosarcina</taxon>
    </lineage>
</organism>
<keyword evidence="4" id="KW-1185">Reference proteome</keyword>
<evidence type="ECO:0000259" key="2">
    <source>
        <dbReference type="Pfam" id="PF11181"/>
    </source>
</evidence>
<reference evidence="4" key="1">
    <citation type="submission" date="2017-02" db="EMBL/GenBank/DDBJ databases">
        <authorList>
            <person name="Varghese N."/>
            <person name="Submissions S."/>
        </authorList>
    </citation>
    <scope>NUCLEOTIDE SEQUENCE [LARGE SCALE GENOMIC DNA]</scope>
    <source>
        <strain evidence="4">DSM 23966</strain>
    </source>
</reference>
<name>A0A1T4Y0F4_9BACL</name>